<gene>
    <name evidence="1" type="ORF">BECKH772A_GA0070896_1007213</name>
    <name evidence="2" type="ORF">BECKH772B_GA0070898_1007513</name>
    <name evidence="3" type="ORF">BECKH772C_GA0070978_1006913</name>
</gene>
<name>A0A450UPM1_9GAMM</name>
<dbReference type="AlphaFoldDB" id="A0A450UPM1"/>
<accession>A0A450UPM1</accession>
<protein>
    <submittedName>
        <fullName evidence="1">Uncharacterized protein</fullName>
    </submittedName>
</protein>
<dbReference type="EMBL" id="CAADFG010000072">
    <property type="protein sequence ID" value="VFJ94493.1"/>
    <property type="molecule type" value="Genomic_DNA"/>
</dbReference>
<dbReference type="EMBL" id="CAADFI010000075">
    <property type="protein sequence ID" value="VFJ95368.1"/>
    <property type="molecule type" value="Genomic_DNA"/>
</dbReference>
<dbReference type="EMBL" id="CAADFJ010000069">
    <property type="protein sequence ID" value="VFK01605.1"/>
    <property type="molecule type" value="Genomic_DNA"/>
</dbReference>
<proteinExistence type="predicted"/>
<reference evidence="1" key="1">
    <citation type="submission" date="2019-02" db="EMBL/GenBank/DDBJ databases">
        <authorList>
            <person name="Gruber-Vodicka R. H."/>
            <person name="Seah K. B. B."/>
        </authorList>
    </citation>
    <scope>NUCLEOTIDE SEQUENCE</scope>
    <source>
        <strain evidence="3">BECK_SA2B12</strain>
        <strain evidence="1">BECK_SA2B15</strain>
        <strain evidence="2">BECK_SA2B20</strain>
    </source>
</reference>
<sequence length="74" mass="8120">MSDSQTDRVSCSFAGKHSGDQSFFIAVEPSNQLVGLPERCVIGFDLTDPKSKEQAARVEKFLNDNLVGISITTW</sequence>
<evidence type="ECO:0000313" key="2">
    <source>
        <dbReference type="EMBL" id="VFJ95368.1"/>
    </source>
</evidence>
<evidence type="ECO:0000313" key="3">
    <source>
        <dbReference type="EMBL" id="VFK01605.1"/>
    </source>
</evidence>
<evidence type="ECO:0000313" key="1">
    <source>
        <dbReference type="EMBL" id="VFJ94493.1"/>
    </source>
</evidence>
<organism evidence="1">
    <name type="scientific">Candidatus Kentrum eta</name>
    <dbReference type="NCBI Taxonomy" id="2126337"/>
    <lineage>
        <taxon>Bacteria</taxon>
        <taxon>Pseudomonadati</taxon>
        <taxon>Pseudomonadota</taxon>
        <taxon>Gammaproteobacteria</taxon>
        <taxon>Candidatus Kentrum</taxon>
    </lineage>
</organism>